<name>A0ACB8XGB8_ARCLA</name>
<accession>A0ACB8XGB8</accession>
<organism evidence="1 2">
    <name type="scientific">Arctium lappa</name>
    <name type="common">Greater burdock</name>
    <name type="synonym">Lappa major</name>
    <dbReference type="NCBI Taxonomy" id="4217"/>
    <lineage>
        <taxon>Eukaryota</taxon>
        <taxon>Viridiplantae</taxon>
        <taxon>Streptophyta</taxon>
        <taxon>Embryophyta</taxon>
        <taxon>Tracheophyta</taxon>
        <taxon>Spermatophyta</taxon>
        <taxon>Magnoliopsida</taxon>
        <taxon>eudicotyledons</taxon>
        <taxon>Gunneridae</taxon>
        <taxon>Pentapetalae</taxon>
        <taxon>asterids</taxon>
        <taxon>campanulids</taxon>
        <taxon>Asterales</taxon>
        <taxon>Asteraceae</taxon>
        <taxon>Carduoideae</taxon>
        <taxon>Cardueae</taxon>
        <taxon>Arctiinae</taxon>
        <taxon>Arctium</taxon>
    </lineage>
</organism>
<dbReference type="Proteomes" id="UP001055879">
    <property type="component" value="Linkage Group LG18"/>
</dbReference>
<reference evidence="2" key="1">
    <citation type="journal article" date="2022" name="Mol. Ecol. Resour.">
        <title>The genomes of chicory, endive, great burdock and yacon provide insights into Asteraceae palaeo-polyploidization history and plant inulin production.</title>
        <authorList>
            <person name="Fan W."/>
            <person name="Wang S."/>
            <person name="Wang H."/>
            <person name="Wang A."/>
            <person name="Jiang F."/>
            <person name="Liu H."/>
            <person name="Zhao H."/>
            <person name="Xu D."/>
            <person name="Zhang Y."/>
        </authorList>
    </citation>
    <scope>NUCLEOTIDE SEQUENCE [LARGE SCALE GENOMIC DNA]</scope>
    <source>
        <strain evidence="2">cv. Niubang</strain>
    </source>
</reference>
<sequence length="569" mass="63119">MDSSIKHLHFRSNFFPSIVNHLTTTTFRRKPPLLSVINHPLMAMTTNGLSSKIIRSFLRRVNSSSPSTTTTATQRFRLAQRTTINTTTTTIFPPPPSSPPSPAAAAEVSRDTIFDFEDTKGLFSSVTTGKLLRSAANLNLAAVEPAVDLGVWVMRSRLMHVGILREIVLGVIKHTSYEHFVAGSDTGEAGRTVKRLWESGLRGMLDYGLEHAVDNESCDKNAREFIETVESTQVLPLSSVSFVVVKITAICPVSLLKRVSDLLRWEYKNPSSMNLPWKLKTLPIFSESSPFYHTLQKPDPLTQQEEHDLELAHQRLINICNKSIECNVPVVIDAEDTSIQPGIDYFTYSAAVMYNRGEKPQIFGTIQAYLKDAGERLFETKRAADKMGLPVGFKLVRGAYMWSESQLANSIGVESPIHDSIDETHDCYNGCASFMLDEVANGPGGLILATHNLESAKLAAQKARELGIGKDSEKLEFASLYGMSEAMTFGLRNAGFGVSKYLPFGPVDQIMPYLLRRAEENKGLLSSSNLDRQLMMKELKRRMKAYVGQGLMDTESRLKSEAGSIVKLN</sequence>
<gene>
    <name evidence="1" type="ORF">L6452_44416</name>
</gene>
<reference evidence="1 2" key="2">
    <citation type="journal article" date="2022" name="Mol. Ecol. Resour.">
        <title>The genomes of chicory, endive, great burdock and yacon provide insights into Asteraceae paleo-polyploidization history and plant inulin production.</title>
        <authorList>
            <person name="Fan W."/>
            <person name="Wang S."/>
            <person name="Wang H."/>
            <person name="Wang A."/>
            <person name="Jiang F."/>
            <person name="Liu H."/>
            <person name="Zhao H."/>
            <person name="Xu D."/>
            <person name="Zhang Y."/>
        </authorList>
    </citation>
    <scope>NUCLEOTIDE SEQUENCE [LARGE SCALE GENOMIC DNA]</scope>
    <source>
        <strain evidence="2">cv. Niubang</strain>
    </source>
</reference>
<proteinExistence type="predicted"/>
<evidence type="ECO:0000313" key="2">
    <source>
        <dbReference type="Proteomes" id="UP001055879"/>
    </source>
</evidence>
<comment type="caution">
    <text evidence="1">The sequence shown here is derived from an EMBL/GenBank/DDBJ whole genome shotgun (WGS) entry which is preliminary data.</text>
</comment>
<protein>
    <submittedName>
        <fullName evidence="1">Uncharacterized protein</fullName>
    </submittedName>
</protein>
<evidence type="ECO:0000313" key="1">
    <source>
        <dbReference type="EMBL" id="KAI3665783.1"/>
    </source>
</evidence>
<keyword evidence="2" id="KW-1185">Reference proteome</keyword>
<dbReference type="EMBL" id="CM042064">
    <property type="protein sequence ID" value="KAI3665783.1"/>
    <property type="molecule type" value="Genomic_DNA"/>
</dbReference>